<protein>
    <recommendedName>
        <fullName evidence="5">START domain-containing protein</fullName>
    </recommendedName>
</protein>
<proteinExistence type="predicted"/>
<dbReference type="EMBL" id="CAUYUJ010020788">
    <property type="protein sequence ID" value="CAK0900503.1"/>
    <property type="molecule type" value="Genomic_DNA"/>
</dbReference>
<evidence type="ECO:0000256" key="2">
    <source>
        <dbReference type="SAM" id="Phobius"/>
    </source>
</evidence>
<accession>A0ABN9XQA5</accession>
<feature type="transmembrane region" description="Helical" evidence="2">
    <location>
        <begin position="87"/>
        <end position="106"/>
    </location>
</feature>
<evidence type="ECO:0008006" key="5">
    <source>
        <dbReference type="Google" id="ProtNLM"/>
    </source>
</evidence>
<dbReference type="Proteomes" id="UP001189429">
    <property type="component" value="Unassembled WGS sequence"/>
</dbReference>
<keyword evidence="4" id="KW-1185">Reference proteome</keyword>
<feature type="region of interest" description="Disordered" evidence="1">
    <location>
        <begin position="38"/>
        <end position="57"/>
    </location>
</feature>
<evidence type="ECO:0000256" key="1">
    <source>
        <dbReference type="SAM" id="MobiDB-lite"/>
    </source>
</evidence>
<keyword evidence="2" id="KW-0472">Membrane</keyword>
<organism evidence="3 4">
    <name type="scientific">Prorocentrum cordatum</name>
    <dbReference type="NCBI Taxonomy" id="2364126"/>
    <lineage>
        <taxon>Eukaryota</taxon>
        <taxon>Sar</taxon>
        <taxon>Alveolata</taxon>
        <taxon>Dinophyceae</taxon>
        <taxon>Prorocentrales</taxon>
        <taxon>Prorocentraceae</taxon>
        <taxon>Prorocentrum</taxon>
    </lineage>
</organism>
<gene>
    <name evidence="3" type="ORF">PCOR1329_LOCUS77755</name>
</gene>
<keyword evidence="2" id="KW-0812">Transmembrane</keyword>
<comment type="caution">
    <text evidence="3">The sequence shown here is derived from an EMBL/GenBank/DDBJ whole genome shotgun (WGS) entry which is preliminary data.</text>
</comment>
<evidence type="ECO:0000313" key="3">
    <source>
        <dbReference type="EMBL" id="CAK0900503.1"/>
    </source>
</evidence>
<sequence>MLSRCWKRRASRHAFRERPRSLSAAGWAQAPRRFGFPYSATNPRPPSGPPATVSHPMAPSRCALRKGFAKAAAARDTGKAARPARRACLRLALLVAVGLLVVYAAAATLRRGRPGEAPAEQLWAVLSPEALLADLEGNQMNDAYLRAAEWGPGEGPGYAPLKMREVKARGVAGHAHVFGWHATSRTMCGPARATTVLHMEAVVEGVDPVFVQEVLMSPDYGLDWNPGIKDVLLRKDRFAPAVQGIPEAFYPGEGRAAPLEAAAKEPSSFHILGQVTEIPLPGPIELTYGRRFTADWAAHRFECDTKRGYTVATSSNTSQLALEAGVQTGQDLCHSSVLIAPWQGTAGHNGTVVHFISHVDPHAPTRAILPFILKGTQVTLTAMLKSVGMKARDIQRKGSHPQIHC</sequence>
<reference evidence="3" key="1">
    <citation type="submission" date="2023-10" db="EMBL/GenBank/DDBJ databases">
        <authorList>
            <person name="Chen Y."/>
            <person name="Shah S."/>
            <person name="Dougan E. K."/>
            <person name="Thang M."/>
            <person name="Chan C."/>
        </authorList>
    </citation>
    <scope>NUCLEOTIDE SEQUENCE [LARGE SCALE GENOMIC DNA]</scope>
</reference>
<evidence type="ECO:0000313" key="4">
    <source>
        <dbReference type="Proteomes" id="UP001189429"/>
    </source>
</evidence>
<keyword evidence="2" id="KW-1133">Transmembrane helix</keyword>
<name>A0ABN9XQA5_9DINO</name>